<feature type="non-terminal residue" evidence="2">
    <location>
        <position position="53"/>
    </location>
</feature>
<dbReference type="EMBL" id="CADCWM010001031">
    <property type="protein sequence ID" value="CAA9587304.1"/>
    <property type="molecule type" value="Genomic_DNA"/>
</dbReference>
<gene>
    <name evidence="2" type="ORF">AVDCRST_MAG88-4152</name>
</gene>
<feature type="non-terminal residue" evidence="2">
    <location>
        <position position="1"/>
    </location>
</feature>
<sequence length="53" mass="5828">CSISAMSMLNRPHDRTPRGVPPPLRYNHARMNIAPVAASRTTDVATARRGTVR</sequence>
<feature type="region of interest" description="Disordered" evidence="1">
    <location>
        <begin position="34"/>
        <end position="53"/>
    </location>
</feature>
<organism evidence="2">
    <name type="scientific">uncultured Thermomicrobiales bacterium</name>
    <dbReference type="NCBI Taxonomy" id="1645740"/>
    <lineage>
        <taxon>Bacteria</taxon>
        <taxon>Pseudomonadati</taxon>
        <taxon>Thermomicrobiota</taxon>
        <taxon>Thermomicrobia</taxon>
        <taxon>Thermomicrobiales</taxon>
        <taxon>environmental samples</taxon>
    </lineage>
</organism>
<name>A0A6J4VRT7_9BACT</name>
<reference evidence="2" key="1">
    <citation type="submission" date="2020-02" db="EMBL/GenBank/DDBJ databases">
        <authorList>
            <person name="Meier V. D."/>
        </authorList>
    </citation>
    <scope>NUCLEOTIDE SEQUENCE</scope>
    <source>
        <strain evidence="2">AVDCRST_MAG88</strain>
    </source>
</reference>
<feature type="region of interest" description="Disordered" evidence="1">
    <location>
        <begin position="1"/>
        <end position="22"/>
    </location>
</feature>
<evidence type="ECO:0000256" key="1">
    <source>
        <dbReference type="SAM" id="MobiDB-lite"/>
    </source>
</evidence>
<accession>A0A6J4VRT7</accession>
<dbReference type="AlphaFoldDB" id="A0A6J4VRT7"/>
<evidence type="ECO:0000313" key="2">
    <source>
        <dbReference type="EMBL" id="CAA9587304.1"/>
    </source>
</evidence>
<protein>
    <submittedName>
        <fullName evidence="2">Uncharacterized protein</fullName>
    </submittedName>
</protein>
<proteinExistence type="predicted"/>